<dbReference type="Pfam" id="PF03176">
    <property type="entry name" value="MMPL"/>
    <property type="match status" value="2"/>
</dbReference>
<protein>
    <submittedName>
        <fullName evidence="10">MMPL family transporter</fullName>
    </submittedName>
</protein>
<dbReference type="PANTHER" id="PTHR33406:SF11">
    <property type="entry name" value="MEMBRANE PROTEIN SCO6666-RELATED"/>
    <property type="match status" value="1"/>
</dbReference>
<feature type="domain" description="Membrane transport protein MMPL" evidence="9">
    <location>
        <begin position="59"/>
        <end position="379"/>
    </location>
</feature>
<feature type="transmembrane region" description="Helical" evidence="8">
    <location>
        <begin position="545"/>
        <end position="563"/>
    </location>
</feature>
<dbReference type="Gene3D" id="1.20.1640.10">
    <property type="entry name" value="Multidrug efflux transporter AcrB transmembrane domain"/>
    <property type="match status" value="2"/>
</dbReference>
<keyword evidence="3" id="KW-1003">Cell membrane</keyword>
<evidence type="ECO:0000313" key="10">
    <source>
        <dbReference type="EMBL" id="WTQ72118.1"/>
    </source>
</evidence>
<evidence type="ECO:0000256" key="5">
    <source>
        <dbReference type="ARBA" id="ARBA00022989"/>
    </source>
</evidence>
<feature type="transmembrane region" description="Helical" evidence="8">
    <location>
        <begin position="295"/>
        <end position="316"/>
    </location>
</feature>
<feature type="transmembrane region" description="Helical" evidence="8">
    <location>
        <begin position="613"/>
        <end position="634"/>
    </location>
</feature>
<feature type="transmembrane region" description="Helical" evidence="8">
    <location>
        <begin position="30"/>
        <end position="51"/>
    </location>
</feature>
<dbReference type="AlphaFoldDB" id="A0AAU1LLN9"/>
<keyword evidence="5 8" id="KW-1133">Transmembrane helix</keyword>
<sequence length="751" mass="78611">MTGTLEDRPEPRVRPARPERPVRPPWRWRHAFLALTVLVTIALGALGTGVFGKLSGGGWTPADAESARADEALRAHFGSGTPDLVLLVAAPGPLDEPQAAAAGLRLTERLRGDTRVQHLDSYWPGRDPALASRDGRTALISLRLLGGEREAAGAAQDIRREVTAATGPLTVSAAGRAAAKRDLEEQSRRDLVRAELIAAPLVLIILVRVFGNLLSALLALSVGGIAVVGTLALLHALTAFTEVSLFAVNLTTALGFGLAVDYGLFIITRHREELAAGRDVREAVLVSVRTAGRTVFFSALTVALSMAALLVFPLYFLRSLAYAGMSVAALAGLTAVLVLPVCLLVAADRVRGRRGAPPPAGADGGFFHRTARTVMRRPLLTVLLVAPALLCLAAPFQRVEFGLPDDRALPASSPVHRATDVVREEFDNRATAMASIVLPGLTGPVSTSLAAYARQVSLAPHVVRVDTATGSYAGGALKAPPTPSSARFSGAHGSWLSVVTDAEPFSAEGGELVDGLRSLPAPVPALVGGDAAALADTTAAVGARLVPAAAIIVLVVLTLLFLFTGSVLIPVKALVLNLLSLTATFGAIVHVFQEGHLRGLVGDFQVTGTTDTLLPVLMFCIAFGVSMDYEMFLLSRIMEEHRRTGDTTTAVAFGLERTGRLFTAAALVLAITMAAMATSGLTPLKLLGVGLTLAVVLDATLVRMLLVPAVMKLAGRANWWCPEPLRYVHARFGVSETAAEARPGAGSKAVA</sequence>
<dbReference type="GO" id="GO:0005886">
    <property type="term" value="C:plasma membrane"/>
    <property type="evidence" value="ECO:0007669"/>
    <property type="project" value="UniProtKB-SubCell"/>
</dbReference>
<evidence type="ECO:0000256" key="4">
    <source>
        <dbReference type="ARBA" id="ARBA00022692"/>
    </source>
</evidence>
<dbReference type="EMBL" id="CP108169">
    <property type="protein sequence ID" value="WTQ72118.1"/>
    <property type="molecule type" value="Genomic_DNA"/>
</dbReference>
<feature type="transmembrane region" description="Helical" evidence="8">
    <location>
        <begin position="191"/>
        <end position="210"/>
    </location>
</feature>
<evidence type="ECO:0000259" key="9">
    <source>
        <dbReference type="Pfam" id="PF03176"/>
    </source>
</evidence>
<evidence type="ECO:0000256" key="2">
    <source>
        <dbReference type="ARBA" id="ARBA00010157"/>
    </source>
</evidence>
<dbReference type="InterPro" id="IPR004869">
    <property type="entry name" value="MMPL_dom"/>
</dbReference>
<feature type="domain" description="Membrane transport protein MMPL" evidence="9">
    <location>
        <begin position="477"/>
        <end position="726"/>
    </location>
</feature>
<feature type="transmembrane region" description="Helical" evidence="8">
    <location>
        <begin position="379"/>
        <end position="396"/>
    </location>
</feature>
<evidence type="ECO:0000256" key="8">
    <source>
        <dbReference type="SAM" id="Phobius"/>
    </source>
</evidence>
<gene>
    <name evidence="10" type="ORF">OG222_03060</name>
</gene>
<organism evidence="10">
    <name type="scientific">Streptomyces sp. NBC_00148</name>
    <dbReference type="NCBI Taxonomy" id="2903626"/>
    <lineage>
        <taxon>Bacteria</taxon>
        <taxon>Bacillati</taxon>
        <taxon>Actinomycetota</taxon>
        <taxon>Actinomycetes</taxon>
        <taxon>Kitasatosporales</taxon>
        <taxon>Streptomycetaceae</taxon>
        <taxon>Streptomyces</taxon>
    </lineage>
</organism>
<reference evidence="10" key="1">
    <citation type="submission" date="2022-10" db="EMBL/GenBank/DDBJ databases">
        <title>The complete genomes of actinobacterial strains from the NBC collection.</title>
        <authorList>
            <person name="Joergensen T.S."/>
            <person name="Alvarez Arevalo M."/>
            <person name="Sterndorff E.B."/>
            <person name="Faurdal D."/>
            <person name="Vuksanovic O."/>
            <person name="Mourched A.-S."/>
            <person name="Charusanti P."/>
            <person name="Shaw S."/>
            <person name="Blin K."/>
            <person name="Weber T."/>
        </authorList>
    </citation>
    <scope>NUCLEOTIDE SEQUENCE</scope>
    <source>
        <strain evidence="10">NBC_00148</strain>
    </source>
</reference>
<feature type="transmembrane region" description="Helical" evidence="8">
    <location>
        <begin position="217"/>
        <end position="240"/>
    </location>
</feature>
<dbReference type="SUPFAM" id="SSF82866">
    <property type="entry name" value="Multidrug efflux transporter AcrB transmembrane domain"/>
    <property type="match status" value="2"/>
</dbReference>
<feature type="transmembrane region" description="Helical" evidence="8">
    <location>
        <begin position="246"/>
        <end position="268"/>
    </location>
</feature>
<evidence type="ECO:0000256" key="7">
    <source>
        <dbReference type="SAM" id="MobiDB-lite"/>
    </source>
</evidence>
<evidence type="ECO:0000256" key="6">
    <source>
        <dbReference type="ARBA" id="ARBA00023136"/>
    </source>
</evidence>
<evidence type="ECO:0000256" key="1">
    <source>
        <dbReference type="ARBA" id="ARBA00004651"/>
    </source>
</evidence>
<feature type="transmembrane region" description="Helical" evidence="8">
    <location>
        <begin position="575"/>
        <end position="593"/>
    </location>
</feature>
<feature type="transmembrane region" description="Helical" evidence="8">
    <location>
        <begin position="322"/>
        <end position="346"/>
    </location>
</feature>
<name>A0AAU1LLN9_9ACTN</name>
<dbReference type="InterPro" id="IPR050545">
    <property type="entry name" value="Mycobact_MmpL"/>
</dbReference>
<keyword evidence="4 8" id="KW-0812">Transmembrane</keyword>
<evidence type="ECO:0000256" key="3">
    <source>
        <dbReference type="ARBA" id="ARBA00022475"/>
    </source>
</evidence>
<feature type="transmembrane region" description="Helical" evidence="8">
    <location>
        <begin position="687"/>
        <end position="706"/>
    </location>
</feature>
<feature type="transmembrane region" description="Helical" evidence="8">
    <location>
        <begin position="661"/>
        <end position="681"/>
    </location>
</feature>
<feature type="region of interest" description="Disordered" evidence="7">
    <location>
        <begin position="1"/>
        <end position="21"/>
    </location>
</feature>
<dbReference type="PANTHER" id="PTHR33406">
    <property type="entry name" value="MEMBRANE PROTEIN MJ1562-RELATED"/>
    <property type="match status" value="1"/>
</dbReference>
<accession>A0AAU1LLN9</accession>
<comment type="similarity">
    <text evidence="2">Belongs to the resistance-nodulation-cell division (RND) (TC 2.A.6) family. MmpL subfamily.</text>
</comment>
<keyword evidence="6 8" id="KW-0472">Membrane</keyword>
<proteinExistence type="inferred from homology"/>
<comment type="subcellular location">
    <subcellularLocation>
        <location evidence="1">Cell membrane</location>
        <topology evidence="1">Multi-pass membrane protein</topology>
    </subcellularLocation>
</comment>